<dbReference type="Proteomes" id="UP000029628">
    <property type="component" value="Unassembled WGS sequence"/>
</dbReference>
<protein>
    <recommendedName>
        <fullName evidence="3">Phage protein</fullName>
    </recommendedName>
</protein>
<keyword evidence="2" id="KW-1185">Reference proteome</keyword>
<dbReference type="eggNOG" id="ENOG5032SVF">
    <property type="taxonomic scope" value="Bacteria"/>
</dbReference>
<dbReference type="AlphaFoldDB" id="A0A096CRV7"/>
<name>A0A096CRV7_9FIRM</name>
<dbReference type="RefSeq" id="WP_038150924.1">
    <property type="nucleotide sequence ID" value="NZ_JRNT01000005.1"/>
</dbReference>
<evidence type="ECO:0000313" key="2">
    <source>
        <dbReference type="Proteomes" id="UP000029628"/>
    </source>
</evidence>
<sequence>MGNTYSALLAQYMYKDMCTIARQVETTDDIGADVYEMKDIYTDIPCKLGQMGQGGMNGQPTDGAFLIKNYLRLSLPIEYDVKENDIITIHHKGQIFVMRSDTPFKYMSHQEIALFRISEA</sequence>
<proteinExistence type="predicted"/>
<dbReference type="EMBL" id="JRNT01000005">
    <property type="protein sequence ID" value="KGF48079.1"/>
    <property type="molecule type" value="Genomic_DNA"/>
</dbReference>
<gene>
    <name evidence="1" type="ORF">HMPREF0872_00275</name>
</gene>
<organism evidence="1 2">
    <name type="scientific">Veillonella montpellierensis DNF00314</name>
    <dbReference type="NCBI Taxonomy" id="1401067"/>
    <lineage>
        <taxon>Bacteria</taxon>
        <taxon>Bacillati</taxon>
        <taxon>Bacillota</taxon>
        <taxon>Negativicutes</taxon>
        <taxon>Veillonellales</taxon>
        <taxon>Veillonellaceae</taxon>
        <taxon>Veillonella</taxon>
    </lineage>
</organism>
<comment type="caution">
    <text evidence="1">The sequence shown here is derived from an EMBL/GenBank/DDBJ whole genome shotgun (WGS) entry which is preliminary data.</text>
</comment>
<accession>A0A096CRV7</accession>
<evidence type="ECO:0000313" key="1">
    <source>
        <dbReference type="EMBL" id="KGF48079.1"/>
    </source>
</evidence>
<evidence type="ECO:0008006" key="3">
    <source>
        <dbReference type="Google" id="ProtNLM"/>
    </source>
</evidence>
<reference evidence="1 2" key="1">
    <citation type="submission" date="2014-07" db="EMBL/GenBank/DDBJ databases">
        <authorList>
            <person name="McCorrison J."/>
            <person name="Sanka R."/>
            <person name="Torralba M."/>
            <person name="Gillis M."/>
            <person name="Haft D.H."/>
            <person name="Methe B."/>
            <person name="Sutton G."/>
            <person name="Nelson K.E."/>
        </authorList>
    </citation>
    <scope>NUCLEOTIDE SEQUENCE [LARGE SCALE GENOMIC DNA]</scope>
    <source>
        <strain evidence="1 2">DNF00314</strain>
    </source>
</reference>